<organism evidence="2 3">
    <name type="scientific">Paspalum notatum var. saurae</name>
    <dbReference type="NCBI Taxonomy" id="547442"/>
    <lineage>
        <taxon>Eukaryota</taxon>
        <taxon>Viridiplantae</taxon>
        <taxon>Streptophyta</taxon>
        <taxon>Embryophyta</taxon>
        <taxon>Tracheophyta</taxon>
        <taxon>Spermatophyta</taxon>
        <taxon>Magnoliopsida</taxon>
        <taxon>Liliopsida</taxon>
        <taxon>Poales</taxon>
        <taxon>Poaceae</taxon>
        <taxon>PACMAD clade</taxon>
        <taxon>Panicoideae</taxon>
        <taxon>Andropogonodae</taxon>
        <taxon>Paspaleae</taxon>
        <taxon>Paspalinae</taxon>
        <taxon>Paspalum</taxon>
    </lineage>
</organism>
<feature type="compositionally biased region" description="Low complexity" evidence="1">
    <location>
        <begin position="48"/>
        <end position="58"/>
    </location>
</feature>
<accession>A0AAQ3TXB8</accession>
<name>A0AAQ3TXB8_PASNO</name>
<dbReference type="AlphaFoldDB" id="A0AAQ3TXB8"/>
<gene>
    <name evidence="2" type="ORF">U9M48_028708</name>
</gene>
<feature type="region of interest" description="Disordered" evidence="1">
    <location>
        <begin position="92"/>
        <end position="121"/>
    </location>
</feature>
<evidence type="ECO:0000313" key="2">
    <source>
        <dbReference type="EMBL" id="WVZ81318.1"/>
    </source>
</evidence>
<proteinExistence type="predicted"/>
<dbReference type="Proteomes" id="UP001341281">
    <property type="component" value="Chromosome 06"/>
</dbReference>
<evidence type="ECO:0000313" key="3">
    <source>
        <dbReference type="Proteomes" id="UP001341281"/>
    </source>
</evidence>
<reference evidence="2 3" key="1">
    <citation type="submission" date="2024-02" db="EMBL/GenBank/DDBJ databases">
        <title>High-quality chromosome-scale genome assembly of Pensacola bahiagrass (Paspalum notatum Flugge var. saurae).</title>
        <authorList>
            <person name="Vega J.M."/>
            <person name="Podio M."/>
            <person name="Orjuela J."/>
            <person name="Siena L.A."/>
            <person name="Pessino S.C."/>
            <person name="Combes M.C."/>
            <person name="Mariac C."/>
            <person name="Albertini E."/>
            <person name="Pupilli F."/>
            <person name="Ortiz J.P.A."/>
            <person name="Leblanc O."/>
        </authorList>
    </citation>
    <scope>NUCLEOTIDE SEQUENCE [LARGE SCALE GENOMIC DNA]</scope>
    <source>
        <strain evidence="2">R1</strain>
        <tissue evidence="2">Leaf</tissue>
    </source>
</reference>
<keyword evidence="3" id="KW-1185">Reference proteome</keyword>
<protein>
    <submittedName>
        <fullName evidence="2">Uncharacterized protein</fullName>
    </submittedName>
</protein>
<dbReference type="EMBL" id="CP144750">
    <property type="protein sequence ID" value="WVZ81318.1"/>
    <property type="molecule type" value="Genomic_DNA"/>
</dbReference>
<evidence type="ECO:0000256" key="1">
    <source>
        <dbReference type="SAM" id="MobiDB-lite"/>
    </source>
</evidence>
<feature type="compositionally biased region" description="Basic residues" evidence="1">
    <location>
        <begin position="97"/>
        <end position="106"/>
    </location>
</feature>
<sequence>MEDRRRQGLCFNCDEKYSRGHNRVCKQLFVLEFGYPSDTDDDAEEKPPAAAEADQEPAPVISLHAISGVRTGRTMQVPVRWGATVLNALLDSARRTTSSRRGRAAHGRGVPSPPGHARDRG</sequence>
<feature type="region of interest" description="Disordered" evidence="1">
    <location>
        <begin position="36"/>
        <end position="58"/>
    </location>
</feature>